<gene>
    <name evidence="1" type="ORF">C0V82_20745</name>
</gene>
<evidence type="ECO:0000313" key="1">
    <source>
        <dbReference type="EMBL" id="AUN32739.1"/>
    </source>
</evidence>
<dbReference type="Proteomes" id="UP000234752">
    <property type="component" value="Chromosome eg_2"/>
</dbReference>
<dbReference type="RefSeq" id="WP_102114271.1">
    <property type="nucleotide sequence ID" value="NZ_BMGN01000010.1"/>
</dbReference>
<dbReference type="KEGG" id="ncb:C0V82_20745"/>
<dbReference type="SUPFAM" id="SSF52833">
    <property type="entry name" value="Thioredoxin-like"/>
    <property type="match status" value="1"/>
</dbReference>
<reference evidence="1 2" key="1">
    <citation type="submission" date="2017-12" db="EMBL/GenBank/DDBJ databases">
        <title>Genomes of bacteria within cyanobacterial aggregates.</title>
        <authorList>
            <person name="Cai H."/>
        </authorList>
    </citation>
    <scope>NUCLEOTIDE SEQUENCE [LARGE SCALE GENOMIC DNA]</scope>
    <source>
        <strain evidence="1 2">TH16</strain>
    </source>
</reference>
<name>A0A2K9NI33_9PROT</name>
<keyword evidence="2" id="KW-1185">Reference proteome</keyword>
<sequence>MNTRFAPELAVTRWFNSPKSLTLAGLRGRPVLIHAFQMLCPGCVIHGTPQAQKAHMMFRDSDLQVIGLHTVFEHHDAMNPGALEAYIHEFRLTMPIAVDQPGEGTPTPVTMRRLGLRGTPSSVLIGRDGSIRHHGFGQEDDMAVGALIAAAIAEKPFTPALAAAGTDDADACTDEFCPAP</sequence>
<dbReference type="OrthoDB" id="9811352at2"/>
<accession>A0A2K9NI33</accession>
<protein>
    <submittedName>
        <fullName evidence="1">Alkyl hydroperoxide reductase</fullName>
    </submittedName>
</protein>
<dbReference type="EMBL" id="CP025612">
    <property type="protein sequence ID" value="AUN32739.1"/>
    <property type="molecule type" value="Genomic_DNA"/>
</dbReference>
<dbReference type="AlphaFoldDB" id="A0A2K9NI33"/>
<organism evidence="1 2">
    <name type="scientific">Niveispirillum cyanobacteriorum</name>
    <dbReference type="NCBI Taxonomy" id="1612173"/>
    <lineage>
        <taxon>Bacteria</taxon>
        <taxon>Pseudomonadati</taxon>
        <taxon>Pseudomonadota</taxon>
        <taxon>Alphaproteobacteria</taxon>
        <taxon>Rhodospirillales</taxon>
        <taxon>Azospirillaceae</taxon>
        <taxon>Niveispirillum</taxon>
    </lineage>
</organism>
<dbReference type="InterPro" id="IPR050553">
    <property type="entry name" value="Thioredoxin_ResA/DsbE_sf"/>
</dbReference>
<dbReference type="InterPro" id="IPR036249">
    <property type="entry name" value="Thioredoxin-like_sf"/>
</dbReference>
<proteinExistence type="predicted"/>
<evidence type="ECO:0000313" key="2">
    <source>
        <dbReference type="Proteomes" id="UP000234752"/>
    </source>
</evidence>
<dbReference type="PANTHER" id="PTHR42852:SF13">
    <property type="entry name" value="PROTEIN DIPZ"/>
    <property type="match status" value="1"/>
</dbReference>
<dbReference type="Gene3D" id="3.40.30.10">
    <property type="entry name" value="Glutaredoxin"/>
    <property type="match status" value="1"/>
</dbReference>
<dbReference type="PANTHER" id="PTHR42852">
    <property type="entry name" value="THIOL:DISULFIDE INTERCHANGE PROTEIN DSBE"/>
    <property type="match status" value="1"/>
</dbReference>